<feature type="domain" description="Biopterin-dependent aromatic amino acid hydroxylase family profile" evidence="13">
    <location>
        <begin position="1037"/>
        <end position="1383"/>
    </location>
</feature>
<feature type="binding site" evidence="10">
    <location>
        <position position="1179"/>
    </location>
    <ligand>
        <name>L-tryptophan</name>
        <dbReference type="ChEBI" id="CHEBI:57912"/>
    </ligand>
</feature>
<dbReference type="SUPFAM" id="SSF56534">
    <property type="entry name" value="Aromatic aminoacid monoxygenases, catalytic and oligomerization domains"/>
    <property type="match status" value="1"/>
</dbReference>
<evidence type="ECO:0000256" key="4">
    <source>
        <dbReference type="ARBA" id="ARBA00023002"/>
    </source>
</evidence>
<keyword evidence="6" id="KW-0503">Monooxygenase</keyword>
<keyword evidence="16" id="KW-1185">Reference proteome</keyword>
<reference evidence="15" key="1">
    <citation type="submission" date="2021-02" db="EMBL/GenBank/DDBJ databases">
        <authorList>
            <person name="Nowell W R."/>
        </authorList>
    </citation>
    <scope>NUCLEOTIDE SEQUENCE</scope>
    <source>
        <strain evidence="15">Ploen Becks lab</strain>
    </source>
</reference>
<feature type="binding site" evidence="11">
    <location>
        <position position="1221"/>
    </location>
    <ligand>
        <name>Fe cation</name>
        <dbReference type="ChEBI" id="CHEBI:24875"/>
    </ligand>
</feature>
<evidence type="ECO:0000256" key="3">
    <source>
        <dbReference type="ARBA" id="ARBA00022723"/>
    </source>
</evidence>
<feature type="chain" id="PRO_5032430550" description="Tryptophan 5-hydroxylase 2" evidence="12">
    <location>
        <begin position="19"/>
        <end position="1417"/>
    </location>
</feature>
<comment type="similarity">
    <text evidence="2">Belongs to the biopterin-dependent aromatic amino acid hydroxylase family.</text>
</comment>
<evidence type="ECO:0000256" key="7">
    <source>
        <dbReference type="ARBA" id="ARBA00040889"/>
    </source>
</evidence>
<feature type="binding site" evidence="10">
    <location>
        <position position="1201"/>
    </location>
    <ligand>
        <name>L-tryptophan</name>
        <dbReference type="ChEBI" id="CHEBI:57912"/>
    </ligand>
</feature>
<dbReference type="EMBL" id="CAJNOC010002469">
    <property type="protein sequence ID" value="CAF0935015.1"/>
    <property type="molecule type" value="Genomic_DNA"/>
</dbReference>
<feature type="binding site" evidence="11">
    <location>
        <position position="1216"/>
    </location>
    <ligand>
        <name>Fe cation</name>
        <dbReference type="ChEBI" id="CHEBI:24875"/>
    </ligand>
</feature>
<feature type="domain" description="ACT" evidence="14">
    <location>
        <begin position="926"/>
        <end position="1006"/>
    </location>
</feature>
<dbReference type="CDD" id="cd03346">
    <property type="entry name" value="eu_TrpOH"/>
    <property type="match status" value="1"/>
</dbReference>
<evidence type="ECO:0000259" key="13">
    <source>
        <dbReference type="PROSITE" id="PS51410"/>
    </source>
</evidence>
<dbReference type="GO" id="GO:0004510">
    <property type="term" value="F:tryptophan 5-monooxygenase activity"/>
    <property type="evidence" value="ECO:0007669"/>
    <property type="project" value="TreeGrafter"/>
</dbReference>
<dbReference type="Pfam" id="PF00351">
    <property type="entry name" value="Biopterin_H"/>
    <property type="match status" value="1"/>
</dbReference>
<evidence type="ECO:0000256" key="8">
    <source>
        <dbReference type="ARBA" id="ARBA00042662"/>
    </source>
</evidence>
<dbReference type="InterPro" id="IPR041904">
    <property type="entry name" value="TrpOH_cat"/>
</dbReference>
<dbReference type="GO" id="GO:0005506">
    <property type="term" value="F:iron ion binding"/>
    <property type="evidence" value="ECO:0007669"/>
    <property type="project" value="InterPro"/>
</dbReference>
<keyword evidence="5 11" id="KW-0408">Iron</keyword>
<dbReference type="InterPro" id="IPR018301">
    <property type="entry name" value="ArAA_hydroxylase_Fe/CU_BS"/>
</dbReference>
<comment type="cofactor">
    <cofactor evidence="1 11">
        <name>Fe(2+)</name>
        <dbReference type="ChEBI" id="CHEBI:29033"/>
    </cofactor>
</comment>
<comment type="caution">
    <text evidence="15">The sequence shown here is derived from an EMBL/GenBank/DDBJ whole genome shotgun (WGS) entry which is preliminary data.</text>
</comment>
<evidence type="ECO:0000256" key="1">
    <source>
        <dbReference type="ARBA" id="ARBA00001954"/>
    </source>
</evidence>
<dbReference type="GO" id="GO:0043005">
    <property type="term" value="C:neuron projection"/>
    <property type="evidence" value="ECO:0007669"/>
    <property type="project" value="TreeGrafter"/>
</dbReference>
<dbReference type="PRINTS" id="PR00372">
    <property type="entry name" value="FYWHYDRXLASE"/>
</dbReference>
<keyword evidence="3 11" id="KW-0479">Metal-binding</keyword>
<evidence type="ECO:0000313" key="15">
    <source>
        <dbReference type="EMBL" id="CAF0935015.1"/>
    </source>
</evidence>
<dbReference type="PANTHER" id="PTHR11473">
    <property type="entry name" value="AROMATIC AMINO ACID HYDROXYLASE"/>
    <property type="match status" value="1"/>
</dbReference>
<dbReference type="InterPro" id="IPR045865">
    <property type="entry name" value="ACT-like_dom_sf"/>
</dbReference>
<evidence type="ECO:0000256" key="11">
    <source>
        <dbReference type="PIRSR" id="PIRSR601273-2"/>
    </source>
</evidence>
<dbReference type="Proteomes" id="UP000663879">
    <property type="component" value="Unassembled WGS sequence"/>
</dbReference>
<dbReference type="PROSITE" id="PS51671">
    <property type="entry name" value="ACT"/>
    <property type="match status" value="1"/>
</dbReference>
<evidence type="ECO:0000313" key="16">
    <source>
        <dbReference type="Proteomes" id="UP000663879"/>
    </source>
</evidence>
<protein>
    <recommendedName>
        <fullName evidence="7">Tryptophan 5-hydroxylase 2</fullName>
    </recommendedName>
    <alternativeName>
        <fullName evidence="8">Tryptophan 5-monooxygenase 2</fullName>
    </alternativeName>
</protein>
<dbReference type="InterPro" id="IPR001273">
    <property type="entry name" value="ArAA_hydroxylase"/>
</dbReference>
<feature type="binding site" evidence="10">
    <location>
        <position position="1209"/>
    </location>
    <ligand>
        <name>L-tryptophan</name>
        <dbReference type="ChEBI" id="CHEBI:57912"/>
    </ligand>
</feature>
<dbReference type="PANTHER" id="PTHR11473:SF16">
    <property type="entry name" value="TRYPTOPHAN 5-HYDROXYLASE 2"/>
    <property type="match status" value="1"/>
</dbReference>
<proteinExistence type="inferred from homology"/>
<dbReference type="InterPro" id="IPR019774">
    <property type="entry name" value="Aromatic-AA_hydroxylase_C"/>
</dbReference>
<dbReference type="OrthoDB" id="9970547at2759"/>
<dbReference type="PROSITE" id="PS00367">
    <property type="entry name" value="BH4_AAA_HYDROXYL_1"/>
    <property type="match status" value="1"/>
</dbReference>
<gene>
    <name evidence="15" type="ORF">OXX778_LOCUS13116</name>
</gene>
<evidence type="ECO:0000256" key="2">
    <source>
        <dbReference type="ARBA" id="ARBA00009712"/>
    </source>
</evidence>
<keyword evidence="12" id="KW-0732">Signal</keyword>
<dbReference type="Pfam" id="PF22572">
    <property type="entry name" value="GPR158_179_EC"/>
    <property type="match status" value="2"/>
</dbReference>
<dbReference type="SUPFAM" id="SSF55021">
    <property type="entry name" value="ACT-like"/>
    <property type="match status" value="1"/>
</dbReference>
<feature type="binding site" evidence="11">
    <location>
        <position position="1261"/>
    </location>
    <ligand>
        <name>Fe cation</name>
        <dbReference type="ChEBI" id="CHEBI:24875"/>
    </ligand>
</feature>
<organism evidence="15 16">
    <name type="scientific">Brachionus calyciflorus</name>
    <dbReference type="NCBI Taxonomy" id="104777"/>
    <lineage>
        <taxon>Eukaryota</taxon>
        <taxon>Metazoa</taxon>
        <taxon>Spiralia</taxon>
        <taxon>Gnathifera</taxon>
        <taxon>Rotifera</taxon>
        <taxon>Eurotatoria</taxon>
        <taxon>Monogononta</taxon>
        <taxon>Pseudotrocha</taxon>
        <taxon>Ploima</taxon>
        <taxon>Brachionidae</taxon>
        <taxon>Brachionus</taxon>
    </lineage>
</organism>
<dbReference type="InterPro" id="IPR002912">
    <property type="entry name" value="ACT_dom"/>
</dbReference>
<feature type="signal peptide" evidence="12">
    <location>
        <begin position="1"/>
        <end position="18"/>
    </location>
</feature>
<sequence>MKFIGLIVISFLMHLTNGQYEWITYDKIDEIMEKMNAVNADNCHQKQPSELQLIEDVVYHPPTVELLKKSIILSNRTQLLHARNIAHKNAILYSYQLQNLFDFDEPGLMYYYLHAAADITGAQAYLNSSGIIYDTDKAYTHWYKSYFNKTVPRFGPMAWRDDDFYDAFNWKNEWTNQTIRIVDLGAGRNNLYTSKYYKGNDWYFTWLPDSSGTDLYNGKVVHYYKLTTAKNVGEFNENSELMQFYGPPGAEDKPGQMKWTKPYYDCGRSNKWIISAVSPIVDVYPRHTEYRNVQSFRYLAVATTSVDFIMMDINQCDDFNLRDMDQSTKNYFSGTHKCKKTTRCEPINGLGFRRGGYQCMCQPGYRYPPYQNGPFKGEIIEKATKEEYQKNFDCIPVDLFQQVPLNVIESNTELISYYRKKREANQNDMSLFSAGIKGISSNSVDSWESLSEAAQLTLAYMSKSPSNSIPQAESFFNELLQQKTDQSHSRVKRYAYEPTDRINSIFSAYEQLASDYGRKNCFQFPESSRRLAGDVIYGVPTQFESQSKLALSIAHFLSSFYQIINPVEDFPLRNAEKTLSEDQLYAEVISAIAADFRAVGVGIFFDRNKFKKDKAYFGPYAFRERDQLNVEIQKKYQMVDLTGMPGGYIDEEWFTAIKARWASSPEISELEQFYLKPFIRGDYLGKILVHYESGFPQYYFAPKLKHGQWFAPTFQCDDKGILPRDWIVTYSVPFFGKDQFGTGLEFRGVVRIDIKLDDVDINQCSMPYYAANAFKNTDRCDYHSTICIPVPGKGFVKGGYKCQCRAGFEYPFLDKNDFYPGDQLEKEWFTLTSNTSLESRFFQLKCRIAKASSIKSNNILITLSKIKIFLKTQLIIETKNMDFDRSLYFRFMDHLYTVSEEMDDTEVVKVVNQKSPKNLSKGKTASFIFTLKNRVGGLARALRVFEESGLNVVHIESKKSMRANSEYEIFVNLESPKGEVPIPSVIKTLKRQISHIEINEPVLTSNKSLSSESSIDESLPMNGNLIDTTDSTFVNSTGELVRKIEAIEVPWFPIKISELDICAKKVLLYGEELDVDHPGFKDPEYRKRRMYFGQQAMKYKYGEPIKYVEYTKEEIQAWGVVYKNLTSMYPTHACKEYLENWPLLKKYCGYREDNIPQLEDVSKFLKERTGFTIRPVAGYLTPRDFLYGLAFRVFHCTQYIRHSSDPFYTPEPDCCHELLGHIPLLADPNFAQFSHEIGLASIGASEEDIKNLATCYFFTIEFGLCRQNGELRAYGAGLLSSISELKHALSPNAKIKRFDPHVTIHQECLITTFQECYYESESFNEAKQQMREFAMKIKRPFAVRYNPYNQTIEILSKTQHVSNIISDLKGDICIIFDALKKIDDSSDDNKNSKFSYQYKKLEEAFRNLSLDLQDTES</sequence>
<evidence type="ECO:0000256" key="6">
    <source>
        <dbReference type="ARBA" id="ARBA00023033"/>
    </source>
</evidence>
<dbReference type="Gene3D" id="1.10.800.10">
    <property type="entry name" value="Aromatic amino acid hydroxylase"/>
    <property type="match status" value="1"/>
</dbReference>
<dbReference type="InterPro" id="IPR054714">
    <property type="entry name" value="GPR158_179_extracellular"/>
</dbReference>
<dbReference type="Gene3D" id="3.30.450.20">
    <property type="entry name" value="PAS domain"/>
    <property type="match status" value="1"/>
</dbReference>
<name>A0A814BUV9_9BILA</name>
<dbReference type="PROSITE" id="PS51410">
    <property type="entry name" value="BH4_AAA_HYDROXYL_2"/>
    <property type="match status" value="1"/>
</dbReference>
<dbReference type="GO" id="GO:0009072">
    <property type="term" value="P:aromatic amino acid metabolic process"/>
    <property type="evidence" value="ECO:0007669"/>
    <property type="project" value="InterPro"/>
</dbReference>
<evidence type="ECO:0000259" key="14">
    <source>
        <dbReference type="PROSITE" id="PS51671"/>
    </source>
</evidence>
<accession>A0A814BUV9</accession>
<dbReference type="InterPro" id="IPR036329">
    <property type="entry name" value="Aro-AA_hydroxylase_C_sf"/>
</dbReference>
<evidence type="ECO:0000256" key="10">
    <source>
        <dbReference type="PIRSR" id="PIRSR601273-1"/>
    </source>
</evidence>
<comment type="subunit">
    <text evidence="9">Interacts with DNAJC12.</text>
</comment>
<dbReference type="InterPro" id="IPR036951">
    <property type="entry name" value="ArAA_hydroxylase_sf"/>
</dbReference>
<keyword evidence="4" id="KW-0560">Oxidoreductase</keyword>
<evidence type="ECO:0000256" key="9">
    <source>
        <dbReference type="ARBA" id="ARBA00062416"/>
    </source>
</evidence>
<evidence type="ECO:0000256" key="12">
    <source>
        <dbReference type="SAM" id="SignalP"/>
    </source>
</evidence>
<dbReference type="CDD" id="cd00054">
    <property type="entry name" value="EGF_CA"/>
    <property type="match status" value="2"/>
</dbReference>
<evidence type="ECO:0000256" key="5">
    <source>
        <dbReference type="ARBA" id="ARBA00023004"/>
    </source>
</evidence>
<feature type="binding site" evidence="10">
    <location>
        <position position="1310"/>
    </location>
    <ligand>
        <name>L-tryptophan</name>
        <dbReference type="ChEBI" id="CHEBI:57912"/>
    </ligand>
</feature>
<feature type="binding site" evidence="10">
    <location>
        <position position="1280"/>
    </location>
    <ligand>
        <name>L-tryptophan</name>
        <dbReference type="ChEBI" id="CHEBI:57912"/>
    </ligand>
</feature>